<dbReference type="Proteomes" id="UP000790709">
    <property type="component" value="Unassembled WGS sequence"/>
</dbReference>
<reference evidence="1" key="1">
    <citation type="journal article" date="2021" name="New Phytol.">
        <title>Evolutionary innovations through gain and loss of genes in the ectomycorrhizal Boletales.</title>
        <authorList>
            <person name="Wu G."/>
            <person name="Miyauchi S."/>
            <person name="Morin E."/>
            <person name="Kuo A."/>
            <person name="Drula E."/>
            <person name="Varga T."/>
            <person name="Kohler A."/>
            <person name="Feng B."/>
            <person name="Cao Y."/>
            <person name="Lipzen A."/>
            <person name="Daum C."/>
            <person name="Hundley H."/>
            <person name="Pangilinan J."/>
            <person name="Johnson J."/>
            <person name="Barry K."/>
            <person name="LaButti K."/>
            <person name="Ng V."/>
            <person name="Ahrendt S."/>
            <person name="Min B."/>
            <person name="Choi I.G."/>
            <person name="Park H."/>
            <person name="Plett J.M."/>
            <person name="Magnuson J."/>
            <person name="Spatafora J.W."/>
            <person name="Nagy L.G."/>
            <person name="Henrissat B."/>
            <person name="Grigoriev I.V."/>
            <person name="Yang Z.L."/>
            <person name="Xu J."/>
            <person name="Martin F.M."/>
        </authorList>
    </citation>
    <scope>NUCLEOTIDE SEQUENCE</scope>
    <source>
        <strain evidence="1">KUC20120723A-06</strain>
    </source>
</reference>
<dbReference type="EMBL" id="MU266868">
    <property type="protein sequence ID" value="KAH7918041.1"/>
    <property type="molecule type" value="Genomic_DNA"/>
</dbReference>
<proteinExistence type="predicted"/>
<evidence type="ECO:0000313" key="2">
    <source>
        <dbReference type="Proteomes" id="UP000790709"/>
    </source>
</evidence>
<gene>
    <name evidence="1" type="ORF">BV22DRAFT_1187193</name>
</gene>
<evidence type="ECO:0000313" key="1">
    <source>
        <dbReference type="EMBL" id="KAH7918041.1"/>
    </source>
</evidence>
<comment type="caution">
    <text evidence="1">The sequence shown here is derived from an EMBL/GenBank/DDBJ whole genome shotgun (WGS) entry which is preliminary data.</text>
</comment>
<keyword evidence="2" id="KW-1185">Reference proteome</keyword>
<sequence>MFDPREIIRRLRETIILVDSRSLNLEVSRETTRRLRARETFSVDFGDWTRRKREKLEYWFCSGCDSGDGMPSHSVDEEALDKTACPAFHDIALADLFCLLRLTCTQMLDKGVNI</sequence>
<organism evidence="1 2">
    <name type="scientific">Leucogyrophana mollusca</name>
    <dbReference type="NCBI Taxonomy" id="85980"/>
    <lineage>
        <taxon>Eukaryota</taxon>
        <taxon>Fungi</taxon>
        <taxon>Dikarya</taxon>
        <taxon>Basidiomycota</taxon>
        <taxon>Agaricomycotina</taxon>
        <taxon>Agaricomycetes</taxon>
        <taxon>Agaricomycetidae</taxon>
        <taxon>Boletales</taxon>
        <taxon>Boletales incertae sedis</taxon>
        <taxon>Leucogyrophana</taxon>
    </lineage>
</organism>
<accession>A0ACB8AXC4</accession>
<protein>
    <submittedName>
        <fullName evidence="1">Uncharacterized protein</fullName>
    </submittedName>
</protein>
<name>A0ACB8AXC4_9AGAM</name>